<dbReference type="SUPFAM" id="SSF52540">
    <property type="entry name" value="P-loop containing nucleoside triphosphate hydrolases"/>
    <property type="match status" value="1"/>
</dbReference>
<dbReference type="PROSITE" id="PS50297">
    <property type="entry name" value="ANK_REP_REGION"/>
    <property type="match status" value="5"/>
</dbReference>
<dbReference type="PANTHER" id="PTHR24198">
    <property type="entry name" value="ANKYRIN REPEAT AND PROTEIN KINASE DOMAIN-CONTAINING PROTEIN"/>
    <property type="match status" value="1"/>
</dbReference>
<keyword evidence="7" id="KW-1185">Reference proteome</keyword>
<reference evidence="6 7" key="1">
    <citation type="submission" date="2019-10" db="EMBL/GenBank/DDBJ databases">
        <authorList>
            <person name="Palmer J.M."/>
        </authorList>
    </citation>
    <scope>NUCLEOTIDE SEQUENCE [LARGE SCALE GENOMIC DNA]</scope>
    <source>
        <strain evidence="6 7">TWF718</strain>
    </source>
</reference>
<dbReference type="Gene3D" id="3.40.50.300">
    <property type="entry name" value="P-loop containing nucleotide triphosphate hydrolases"/>
    <property type="match status" value="1"/>
</dbReference>
<evidence type="ECO:0000256" key="3">
    <source>
        <dbReference type="PROSITE-ProRule" id="PRU00023"/>
    </source>
</evidence>
<evidence type="ECO:0000256" key="2">
    <source>
        <dbReference type="ARBA" id="ARBA00023043"/>
    </source>
</evidence>
<keyword evidence="2 3" id="KW-0040">ANK repeat</keyword>
<feature type="repeat" description="ANK" evidence="3">
    <location>
        <begin position="976"/>
        <end position="1009"/>
    </location>
</feature>
<dbReference type="InterPro" id="IPR036770">
    <property type="entry name" value="Ankyrin_rpt-contain_sf"/>
</dbReference>
<feature type="domain" description="Nephrocystin 3-like N-terminal" evidence="5">
    <location>
        <begin position="69"/>
        <end position="246"/>
    </location>
</feature>
<proteinExistence type="predicted"/>
<feature type="repeat" description="ANK" evidence="3">
    <location>
        <begin position="942"/>
        <end position="966"/>
    </location>
</feature>
<dbReference type="InterPro" id="IPR054471">
    <property type="entry name" value="GPIID_WHD"/>
</dbReference>
<evidence type="ECO:0008006" key="8">
    <source>
        <dbReference type="Google" id="ProtNLM"/>
    </source>
</evidence>
<evidence type="ECO:0000313" key="6">
    <source>
        <dbReference type="EMBL" id="KAK6345266.1"/>
    </source>
</evidence>
<dbReference type="SUPFAM" id="SSF48403">
    <property type="entry name" value="Ankyrin repeat"/>
    <property type="match status" value="2"/>
</dbReference>
<feature type="domain" description="GPI inositol-deacylase winged helix" evidence="4">
    <location>
        <begin position="355"/>
        <end position="450"/>
    </location>
</feature>
<dbReference type="InterPro" id="IPR002110">
    <property type="entry name" value="Ankyrin_rpt"/>
</dbReference>
<keyword evidence="1" id="KW-0677">Repeat</keyword>
<feature type="repeat" description="ANK" evidence="3">
    <location>
        <begin position="908"/>
        <end position="932"/>
    </location>
</feature>
<dbReference type="InterPro" id="IPR056884">
    <property type="entry name" value="NPHP3-like_N"/>
</dbReference>
<organism evidence="6 7">
    <name type="scientific">Orbilia javanica</name>
    <dbReference type="NCBI Taxonomy" id="47235"/>
    <lineage>
        <taxon>Eukaryota</taxon>
        <taxon>Fungi</taxon>
        <taxon>Dikarya</taxon>
        <taxon>Ascomycota</taxon>
        <taxon>Pezizomycotina</taxon>
        <taxon>Orbiliomycetes</taxon>
        <taxon>Orbiliales</taxon>
        <taxon>Orbiliaceae</taxon>
        <taxon>Orbilia</taxon>
    </lineage>
</organism>
<feature type="repeat" description="ANK" evidence="3">
    <location>
        <begin position="1172"/>
        <end position="1204"/>
    </location>
</feature>
<name>A0AAN8RD25_9PEZI</name>
<dbReference type="Proteomes" id="UP001313282">
    <property type="component" value="Unassembled WGS sequence"/>
</dbReference>
<dbReference type="Pfam" id="PF12796">
    <property type="entry name" value="Ank_2"/>
    <property type="match status" value="4"/>
</dbReference>
<dbReference type="Pfam" id="PF22939">
    <property type="entry name" value="WHD_GPIID"/>
    <property type="match status" value="1"/>
</dbReference>
<accession>A0AAN8RD25</accession>
<protein>
    <recommendedName>
        <fullName evidence="8">NACHT domain-containing protein</fullName>
    </recommendedName>
</protein>
<dbReference type="SMART" id="SM00248">
    <property type="entry name" value="ANK"/>
    <property type="match status" value="13"/>
</dbReference>
<dbReference type="PANTHER" id="PTHR24198:SF165">
    <property type="entry name" value="ANKYRIN REPEAT-CONTAINING PROTEIN-RELATED"/>
    <property type="match status" value="1"/>
</dbReference>
<dbReference type="Pfam" id="PF24883">
    <property type="entry name" value="NPHP3_N"/>
    <property type="match status" value="1"/>
</dbReference>
<gene>
    <name evidence="6" type="ORF">TWF718_007191</name>
</gene>
<dbReference type="PROSITE" id="PS50088">
    <property type="entry name" value="ANK_REPEAT"/>
    <property type="match status" value="6"/>
</dbReference>
<evidence type="ECO:0000259" key="5">
    <source>
        <dbReference type="Pfam" id="PF24883"/>
    </source>
</evidence>
<dbReference type="Gene3D" id="1.25.40.20">
    <property type="entry name" value="Ankyrin repeat-containing domain"/>
    <property type="match status" value="4"/>
</dbReference>
<dbReference type="Pfam" id="PF13637">
    <property type="entry name" value="Ank_4"/>
    <property type="match status" value="1"/>
</dbReference>
<evidence type="ECO:0000256" key="1">
    <source>
        <dbReference type="ARBA" id="ARBA00022737"/>
    </source>
</evidence>
<feature type="repeat" description="ANK" evidence="3">
    <location>
        <begin position="874"/>
        <end position="898"/>
    </location>
</feature>
<dbReference type="Pfam" id="PF00023">
    <property type="entry name" value="Ank"/>
    <property type="match status" value="1"/>
</dbReference>
<sequence length="1223" mass="136899">MDQPRDSTFNNTNGRIAFQGTIINHGYINTADNQDPAERLRARKKEVLRRLYKTSYREHKDRNPDRIPGTCEWFVAHERFQEWQESRSKMLWVSADPGCGKSVLAKHLIDSILTTTEWRTTCYFFFKDDVDDQKSPVNALCSILHQIFTEKSNLLSENILEQIEDYGEGFTTSFPDLWRTLFNVARNNGLNISPNGTKSGRDNEIVCILDAVDECESNGRSRLLKALRKLDDSSSDLNLKFLLTSRPYREIRQDLVGGRQPRIIHLSGEGEAEMEQISREIDIFIKSRVGDIGARHQLELEDEDLLLQKLTGNPHRTYLWIYLVLNLIEGDIDTGVVGISEATAQASGTVYDAYERILSRSRNFEKTKKLLKIVVAAARPLSLEEMCLALALQDNHQSYKDLHLETGDRFQEHIRELCGFLIVIKDLKIYLLHQTLKEFLVQDYEVADVAQTSTGSVQSTVSNSTKSGIGCERKYSFQLQDSHGILANICIQHLLFREFEDNPLEDDSGLTEYVKKSPFLDYSAKNWTTHFHGSKSGLDQITPRSKADEMEARSILTLSDANSKRCSTWLRIYWTTTNAKEGFPEDFTTLMIASYFGLLGVAIHLLKMDVDRKIDLDFRDKIYGRSAVSWAAQNGFDYVVELLVGGIGGRLKDLSLPFRKGANVDSGDKNNQTPLSYAILHEHVPTVDILLKVGANVNLEDGFGGTPTIYGTCSGNSVITEQISKAAAGTTVDIEENKLSSLLLSAVKENNETILNVIIETGKADANFISKGFLTPLLQAVENKNETIVRLLLERTNADPNLVGPEISTPLVTAVQYCCENIVRLLLEKGRADPNLKNSRGDTPLSVAIENHSIDIIQLLLKTDGIDVNLKRLGGASPLSVAAGVGDEAIVELLLRTGRADPDSRDDSGLSPLFHAINRGNEAIARLLLETGRVDLDSKDGWGDTPLIAAAEYGNAVIIQLLLKTGGFDPNARDSEGRTALFNAIEYAHTDVLRLLLETEGVDPNLEDEEGRTPLIYALGCIKTYRFKIYPPYSKRRRRSTDTPWAQEEKEDTLHRIQDIVRLLIKTERVDPYLGNGNGIPPLLLAIEYGDTDNFQLLLESGRVDLNIRDAVGRTPLLVAISHRYVFLQRGNYFGSQIEIGPMVGRDKIMLETIIRLMLKDGTANFDVGDLANRTPLYYAILLNMDDIARILLENGADPNSMVSCVSEAESSIFPSIFRYNFD</sequence>
<evidence type="ECO:0000259" key="4">
    <source>
        <dbReference type="Pfam" id="PF22939"/>
    </source>
</evidence>
<evidence type="ECO:0000313" key="7">
    <source>
        <dbReference type="Proteomes" id="UP001313282"/>
    </source>
</evidence>
<comment type="caution">
    <text evidence="6">The sequence shown here is derived from an EMBL/GenBank/DDBJ whole genome shotgun (WGS) entry which is preliminary data.</text>
</comment>
<feature type="repeat" description="ANK" evidence="3">
    <location>
        <begin position="670"/>
        <end position="702"/>
    </location>
</feature>
<dbReference type="InterPro" id="IPR027417">
    <property type="entry name" value="P-loop_NTPase"/>
</dbReference>
<dbReference type="AlphaFoldDB" id="A0AAN8RD25"/>
<dbReference type="EMBL" id="JAVHNR010000004">
    <property type="protein sequence ID" value="KAK6345266.1"/>
    <property type="molecule type" value="Genomic_DNA"/>
</dbReference>